<dbReference type="EMBL" id="LAZR01000702">
    <property type="protein sequence ID" value="KKN60213.1"/>
    <property type="molecule type" value="Genomic_DNA"/>
</dbReference>
<dbReference type="AlphaFoldDB" id="A0A0F9V2T7"/>
<reference evidence="1" key="1">
    <citation type="journal article" date="2015" name="Nature">
        <title>Complex archaea that bridge the gap between prokaryotes and eukaryotes.</title>
        <authorList>
            <person name="Spang A."/>
            <person name="Saw J.H."/>
            <person name="Jorgensen S.L."/>
            <person name="Zaremba-Niedzwiedzka K."/>
            <person name="Martijn J."/>
            <person name="Lind A.E."/>
            <person name="van Eijk R."/>
            <person name="Schleper C."/>
            <person name="Guy L."/>
            <person name="Ettema T.J."/>
        </authorList>
    </citation>
    <scope>NUCLEOTIDE SEQUENCE</scope>
</reference>
<accession>A0A0F9V2T7</accession>
<proteinExistence type="predicted"/>
<evidence type="ECO:0000313" key="1">
    <source>
        <dbReference type="EMBL" id="KKN60213.1"/>
    </source>
</evidence>
<protein>
    <submittedName>
        <fullName evidence="1">Uncharacterized protein</fullName>
    </submittedName>
</protein>
<sequence length="149" mass="17243">MKFKLWNKENWKRELVLVGVLLSLCYALWHIVDQYNKSVDTLDKLVDAYIITNQVKRCDSQKFFVDSKGIYCQMLDGTIFGGSLKPTYYTFNTYVNAMAAISLANEMRQEGKLSRAHFDIFLRHVLETVYDEPENANLIKPPEPTSPSH</sequence>
<name>A0A0F9V2T7_9ZZZZ</name>
<organism evidence="1">
    <name type="scientific">marine sediment metagenome</name>
    <dbReference type="NCBI Taxonomy" id="412755"/>
    <lineage>
        <taxon>unclassified sequences</taxon>
        <taxon>metagenomes</taxon>
        <taxon>ecological metagenomes</taxon>
    </lineage>
</organism>
<comment type="caution">
    <text evidence="1">The sequence shown here is derived from an EMBL/GenBank/DDBJ whole genome shotgun (WGS) entry which is preliminary data.</text>
</comment>
<gene>
    <name evidence="1" type="ORF">LCGC14_0534120</name>
</gene>